<name>A0A433QRG4_9FUNG</name>
<dbReference type="Proteomes" id="UP000274822">
    <property type="component" value="Unassembled WGS sequence"/>
</dbReference>
<organism evidence="1 2">
    <name type="scientific">Jimgerdemannia flammicorona</name>
    <dbReference type="NCBI Taxonomy" id="994334"/>
    <lineage>
        <taxon>Eukaryota</taxon>
        <taxon>Fungi</taxon>
        <taxon>Fungi incertae sedis</taxon>
        <taxon>Mucoromycota</taxon>
        <taxon>Mucoromycotina</taxon>
        <taxon>Endogonomycetes</taxon>
        <taxon>Endogonales</taxon>
        <taxon>Endogonaceae</taxon>
        <taxon>Jimgerdemannia</taxon>
    </lineage>
</organism>
<keyword evidence="2" id="KW-1185">Reference proteome</keyword>
<sequence length="119" mass="13505">MKIKEKPTKNSKNVPDIIILFLAPFHYIPYLPSPVRTTRSFSSSLHVSPQFLIALAPSASVWLRDSPPSRHFVRHSRFRTRFRWSRHSAPLPPPPPPPPPVPAPAWVSPQLAPLIHLMV</sequence>
<evidence type="ECO:0000313" key="1">
    <source>
        <dbReference type="EMBL" id="RUS32384.1"/>
    </source>
</evidence>
<comment type="caution">
    <text evidence="1">The sequence shown here is derived from an EMBL/GenBank/DDBJ whole genome shotgun (WGS) entry which is preliminary data.</text>
</comment>
<protein>
    <submittedName>
        <fullName evidence="1">Uncharacterized protein</fullName>
    </submittedName>
</protein>
<evidence type="ECO:0000313" key="2">
    <source>
        <dbReference type="Proteomes" id="UP000274822"/>
    </source>
</evidence>
<accession>A0A433QRG4</accession>
<reference evidence="1 2" key="1">
    <citation type="journal article" date="2018" name="New Phytol.">
        <title>Phylogenomics of Endogonaceae and evolution of mycorrhizas within Mucoromycota.</title>
        <authorList>
            <person name="Chang Y."/>
            <person name="Desiro A."/>
            <person name="Na H."/>
            <person name="Sandor L."/>
            <person name="Lipzen A."/>
            <person name="Clum A."/>
            <person name="Barry K."/>
            <person name="Grigoriev I.V."/>
            <person name="Martin F.M."/>
            <person name="Stajich J.E."/>
            <person name="Smith M.E."/>
            <person name="Bonito G."/>
            <person name="Spatafora J.W."/>
        </authorList>
    </citation>
    <scope>NUCLEOTIDE SEQUENCE [LARGE SCALE GENOMIC DNA]</scope>
    <source>
        <strain evidence="1 2">AD002</strain>
    </source>
</reference>
<proteinExistence type="predicted"/>
<dbReference type="EMBL" id="RBNJ01002099">
    <property type="protein sequence ID" value="RUS32384.1"/>
    <property type="molecule type" value="Genomic_DNA"/>
</dbReference>
<dbReference type="AlphaFoldDB" id="A0A433QRG4"/>
<gene>
    <name evidence="1" type="ORF">BC938DRAFT_475547</name>
</gene>